<keyword evidence="3" id="KW-1185">Reference proteome</keyword>
<evidence type="ECO:0000259" key="1">
    <source>
        <dbReference type="PROSITE" id="PS51186"/>
    </source>
</evidence>
<evidence type="ECO:0000313" key="2">
    <source>
        <dbReference type="EMBL" id="MFB9714559.1"/>
    </source>
</evidence>
<dbReference type="EMBL" id="JBHMBH010000022">
    <property type="protein sequence ID" value="MFB9714559.1"/>
    <property type="molecule type" value="Genomic_DNA"/>
</dbReference>
<comment type="caution">
    <text evidence="2">The sequence shown here is derived from an EMBL/GenBank/DDBJ whole genome shotgun (WGS) entry which is preliminary data.</text>
</comment>
<reference evidence="2 3" key="1">
    <citation type="submission" date="2024-09" db="EMBL/GenBank/DDBJ databases">
        <authorList>
            <person name="Sun Q."/>
            <person name="Mori K."/>
        </authorList>
    </citation>
    <scope>NUCLEOTIDE SEQUENCE [LARGE SCALE GENOMIC DNA]</scope>
    <source>
        <strain evidence="2 3">JCM 13519</strain>
    </source>
</reference>
<dbReference type="GO" id="GO:0016746">
    <property type="term" value="F:acyltransferase activity"/>
    <property type="evidence" value="ECO:0007669"/>
    <property type="project" value="UniProtKB-KW"/>
</dbReference>
<sequence length="163" mass="17950">MPGVPALRFRAPEDRDAGFLRDLFTSAAPGRDLLPPALLEMQQQAQHQQWSELWGGNGNVVVEFDDVPAGRIWTAWRTRDVRVLDIALLPEFRGAGLGGRLLGDVCEAADLAGLDVRLNVARDNIAALALYQRNGFVTEEAGAVFLSLLRWHESARARGHRPS</sequence>
<keyword evidence="2" id="KW-0012">Acyltransferase</keyword>
<dbReference type="Gene3D" id="3.40.630.30">
    <property type="match status" value="1"/>
</dbReference>
<dbReference type="Pfam" id="PF00583">
    <property type="entry name" value="Acetyltransf_1"/>
    <property type="match status" value="1"/>
</dbReference>
<dbReference type="InterPro" id="IPR000182">
    <property type="entry name" value="GNAT_dom"/>
</dbReference>
<proteinExistence type="predicted"/>
<feature type="domain" description="N-acetyltransferase" evidence="1">
    <location>
        <begin position="7"/>
        <end position="156"/>
    </location>
</feature>
<dbReference type="PROSITE" id="PS51186">
    <property type="entry name" value="GNAT"/>
    <property type="match status" value="1"/>
</dbReference>
<dbReference type="Proteomes" id="UP001589536">
    <property type="component" value="Unassembled WGS sequence"/>
</dbReference>
<dbReference type="InterPro" id="IPR016181">
    <property type="entry name" value="Acyl_CoA_acyltransferase"/>
</dbReference>
<evidence type="ECO:0000313" key="3">
    <source>
        <dbReference type="Proteomes" id="UP001589536"/>
    </source>
</evidence>
<accession>A0ABV5URR5</accession>
<protein>
    <submittedName>
        <fullName evidence="2">GNAT family N-acetyltransferase</fullName>
        <ecNumber evidence="2">2.3.1.-</ecNumber>
    </submittedName>
</protein>
<dbReference type="SUPFAM" id="SSF55729">
    <property type="entry name" value="Acyl-CoA N-acyltransferases (Nat)"/>
    <property type="match status" value="1"/>
</dbReference>
<keyword evidence="2" id="KW-0808">Transferase</keyword>
<gene>
    <name evidence="2" type="ORF">ACFFPI_10535</name>
</gene>
<organism evidence="2 3">
    <name type="scientific">Arthrobacter methylotrophus</name>
    <dbReference type="NCBI Taxonomy" id="121291"/>
    <lineage>
        <taxon>Bacteria</taxon>
        <taxon>Bacillati</taxon>
        <taxon>Actinomycetota</taxon>
        <taxon>Actinomycetes</taxon>
        <taxon>Micrococcales</taxon>
        <taxon>Micrococcaceae</taxon>
        <taxon>Arthrobacter</taxon>
    </lineage>
</organism>
<dbReference type="RefSeq" id="WP_345047923.1">
    <property type="nucleotide sequence ID" value="NZ_BAABED010000001.1"/>
</dbReference>
<name>A0ABV5URR5_9MICC</name>
<dbReference type="EC" id="2.3.1.-" evidence="2"/>